<reference evidence="2" key="2">
    <citation type="submission" date="2011-03" db="EMBL/GenBank/DDBJ databases">
        <title>The complete genome of Desulfobacca acetoxidans DSM 11109.</title>
        <authorList>
            <consortium name="US DOE Joint Genome Institute (JGI-PGF)"/>
            <person name="Lucas S."/>
            <person name="Copeland A."/>
            <person name="Lapidus A."/>
            <person name="Bruce D."/>
            <person name="Goodwin L."/>
            <person name="Pitluck S."/>
            <person name="Peters L."/>
            <person name="Kyrpides N."/>
            <person name="Mavromatis K."/>
            <person name="Ivanova N."/>
            <person name="Ovchinnikova G."/>
            <person name="Teshima H."/>
            <person name="Detter J.C."/>
            <person name="Han C."/>
            <person name="Land M."/>
            <person name="Hauser L."/>
            <person name="Markowitz V."/>
            <person name="Cheng J.-F."/>
            <person name="Hugenholtz P."/>
            <person name="Woyke T."/>
            <person name="Wu D."/>
            <person name="Spring S."/>
            <person name="Schueler E."/>
            <person name="Brambilla E."/>
            <person name="Klenk H.-P."/>
            <person name="Eisen J.A."/>
        </authorList>
    </citation>
    <scope>NUCLEOTIDE SEQUENCE [LARGE SCALE GENOMIC DNA]</scope>
    <source>
        <strain evidence="2">ATCC 700848 / DSM 11109 / ASRB2</strain>
    </source>
</reference>
<protein>
    <submittedName>
        <fullName evidence="1">Uncharacterized protein</fullName>
    </submittedName>
</protein>
<accession>F2NIV1</accession>
<reference evidence="1 2" key="1">
    <citation type="journal article" date="2011" name="Stand. Genomic Sci.">
        <title>Complete genome sequence of the acetate-degrading sulfate reducer Desulfobacca acetoxidans type strain (ASRB2).</title>
        <authorList>
            <person name="Goker M."/>
            <person name="Teshima H."/>
            <person name="Lapidus A."/>
            <person name="Nolan M."/>
            <person name="Lucas S."/>
            <person name="Hammon N."/>
            <person name="Deshpande S."/>
            <person name="Cheng J.F."/>
            <person name="Tapia R."/>
            <person name="Han C."/>
            <person name="Goodwin L."/>
            <person name="Pitluck S."/>
            <person name="Huntemann M."/>
            <person name="Liolios K."/>
            <person name="Ivanova N."/>
            <person name="Pagani I."/>
            <person name="Mavromatis K."/>
            <person name="Ovchinikova G."/>
            <person name="Pati A."/>
            <person name="Chen A."/>
            <person name="Palaniappan K."/>
            <person name="Land M."/>
            <person name="Hauser L."/>
            <person name="Brambilla E.M."/>
            <person name="Rohde M."/>
            <person name="Spring S."/>
            <person name="Detter J.C."/>
            <person name="Woyke T."/>
            <person name="Bristow J."/>
            <person name="Eisen J.A."/>
            <person name="Markowitz V."/>
            <person name="Hugenholtz P."/>
            <person name="Kyrpides N.C."/>
            <person name="Klenk H.P."/>
        </authorList>
    </citation>
    <scope>NUCLEOTIDE SEQUENCE [LARGE SCALE GENOMIC DNA]</scope>
    <source>
        <strain evidence="2">ATCC 700848 / DSM 11109 / ASRB2</strain>
    </source>
</reference>
<sequence>MVATQSDLDQILDKIASLSLDDEEMLLHIIRQRHIERKRDQILKDSRETMRAYNKDLVKRGSVSDLMKDLESD</sequence>
<keyword evidence="2" id="KW-1185">Reference proteome</keyword>
<dbReference type="Proteomes" id="UP000000483">
    <property type="component" value="Chromosome"/>
</dbReference>
<dbReference type="AlphaFoldDB" id="F2NIV1"/>
<dbReference type="RefSeq" id="WP_013707754.1">
    <property type="nucleotide sequence ID" value="NC_015388.1"/>
</dbReference>
<name>F2NIV1_DESAR</name>
<dbReference type="EMBL" id="CP002629">
    <property type="protein sequence ID" value="AEB10645.1"/>
    <property type="molecule type" value="Genomic_DNA"/>
</dbReference>
<evidence type="ECO:0000313" key="1">
    <source>
        <dbReference type="EMBL" id="AEB10645.1"/>
    </source>
</evidence>
<evidence type="ECO:0000313" key="2">
    <source>
        <dbReference type="Proteomes" id="UP000000483"/>
    </source>
</evidence>
<organism evidence="1 2">
    <name type="scientific">Desulfobacca acetoxidans (strain ATCC 700848 / DSM 11109 / ASRB2)</name>
    <dbReference type="NCBI Taxonomy" id="880072"/>
    <lineage>
        <taxon>Bacteria</taxon>
        <taxon>Pseudomonadati</taxon>
        <taxon>Thermodesulfobacteriota</taxon>
        <taxon>Desulfobaccia</taxon>
        <taxon>Desulfobaccales</taxon>
        <taxon>Desulfobaccaceae</taxon>
        <taxon>Desulfobacca</taxon>
    </lineage>
</organism>
<dbReference type="KEGG" id="dao:Desac_2845"/>
<dbReference type="HOGENOM" id="CLU_176027_1_1_7"/>
<gene>
    <name evidence="1" type="ordered locus">Desac_2845</name>
</gene>
<proteinExistence type="predicted"/>
<dbReference type="OrthoDB" id="466771at2"/>